<dbReference type="PROSITE" id="PS50104">
    <property type="entry name" value="TIR"/>
    <property type="match status" value="1"/>
</dbReference>
<evidence type="ECO:0000313" key="3">
    <source>
        <dbReference type="EMBL" id="MCT7318565.1"/>
    </source>
</evidence>
<protein>
    <submittedName>
        <fullName evidence="3">Toll/interleukin-1 receptor domain-containing protein</fullName>
    </submittedName>
</protein>
<evidence type="ECO:0000259" key="2">
    <source>
        <dbReference type="PROSITE" id="PS51534"/>
    </source>
</evidence>
<evidence type="ECO:0000259" key="1">
    <source>
        <dbReference type="PROSITE" id="PS50104"/>
    </source>
</evidence>
<dbReference type="Proteomes" id="UP001164374">
    <property type="component" value="Unassembled WGS sequence"/>
</dbReference>
<comment type="caution">
    <text evidence="3">The sequence shown here is derived from an EMBL/GenBank/DDBJ whole genome shotgun (WGS) entry which is preliminary data.</text>
</comment>
<dbReference type="Pfam" id="PF13676">
    <property type="entry name" value="TIR_2"/>
    <property type="match status" value="1"/>
</dbReference>
<reference evidence="3" key="1">
    <citation type="journal article" date="2023" name="Front. Microbiol.">
        <title>Ralstonia chuxiongensis sp. nov., Ralstonia mojiangensis sp. nov., and Ralstonia soli sp. nov., isolated from tobacco fields, are three novel species in the family Burkholderiaceae.</title>
        <authorList>
            <person name="Lu C.H."/>
            <person name="Zhang Y.Y."/>
            <person name="Jiang N."/>
            <person name="Chen W."/>
            <person name="Shao X."/>
            <person name="Zhao Z.M."/>
            <person name="Lu W.L."/>
            <person name="Hu X."/>
            <person name="Xi Y.X."/>
            <person name="Zou S.Y."/>
            <person name="Wei Q.J."/>
            <person name="Lin Z.L."/>
            <person name="Gong L."/>
            <person name="Gai X.T."/>
            <person name="Zhang L.Q."/>
            <person name="Li J.Y."/>
            <person name="Jin Y."/>
            <person name="Xia Z.Y."/>
        </authorList>
    </citation>
    <scope>NUCLEOTIDE SEQUENCE</scope>
    <source>
        <strain evidence="3">22TCCZM01-4</strain>
    </source>
</reference>
<feature type="domain" description="SEFIR" evidence="2">
    <location>
        <begin position="3"/>
        <end position="135"/>
    </location>
</feature>
<accession>A0AAE3I717</accession>
<proteinExistence type="predicted"/>
<dbReference type="SUPFAM" id="SSF52200">
    <property type="entry name" value="Toll/Interleukin receptor TIR domain"/>
    <property type="match status" value="1"/>
</dbReference>
<dbReference type="InterPro" id="IPR000157">
    <property type="entry name" value="TIR_dom"/>
</dbReference>
<keyword evidence="3" id="KW-0675">Receptor</keyword>
<evidence type="ECO:0000313" key="4">
    <source>
        <dbReference type="Proteomes" id="UP001164374"/>
    </source>
</evidence>
<dbReference type="EMBL" id="JAOCQJ010000006">
    <property type="protein sequence ID" value="MCT7318565.1"/>
    <property type="molecule type" value="Genomic_DNA"/>
</dbReference>
<dbReference type="PROSITE" id="PS51534">
    <property type="entry name" value="SEFIR"/>
    <property type="match status" value="1"/>
</dbReference>
<name>A0AAE3I717_9RALS</name>
<dbReference type="RefSeq" id="WP_260800640.1">
    <property type="nucleotide sequence ID" value="NZ_JAOCQJ010000006.1"/>
</dbReference>
<dbReference type="AlphaFoldDB" id="A0AAE3I717"/>
<gene>
    <name evidence="3" type="ORF">N5I87_21310</name>
</gene>
<feature type="domain" description="TIR" evidence="1">
    <location>
        <begin position="2"/>
        <end position="144"/>
    </location>
</feature>
<organism evidence="3 4">
    <name type="scientific">Ralstonia mojiangensis</name>
    <dbReference type="NCBI Taxonomy" id="2953895"/>
    <lineage>
        <taxon>Bacteria</taxon>
        <taxon>Pseudomonadati</taxon>
        <taxon>Pseudomonadota</taxon>
        <taxon>Betaproteobacteria</taxon>
        <taxon>Burkholderiales</taxon>
        <taxon>Burkholderiaceae</taxon>
        <taxon>Ralstonia</taxon>
    </lineage>
</organism>
<dbReference type="Gene3D" id="3.40.50.10140">
    <property type="entry name" value="Toll/interleukin-1 receptor homology (TIR) domain"/>
    <property type="match status" value="1"/>
</dbReference>
<dbReference type="GO" id="GO:0007165">
    <property type="term" value="P:signal transduction"/>
    <property type="evidence" value="ECO:0007669"/>
    <property type="project" value="InterPro"/>
</dbReference>
<reference evidence="3" key="2">
    <citation type="submission" date="2023-02" db="EMBL/GenBank/DDBJ databases">
        <authorList>
            <person name="Lu C.-H."/>
        </authorList>
    </citation>
    <scope>NUCLEOTIDE SEQUENCE</scope>
    <source>
        <strain evidence="3">22TCCZM01-4</strain>
    </source>
</reference>
<dbReference type="InterPro" id="IPR013568">
    <property type="entry name" value="SEFIR_dom"/>
</dbReference>
<dbReference type="InterPro" id="IPR035897">
    <property type="entry name" value="Toll_tir_struct_dom_sf"/>
</dbReference>
<sequence>MKAPSVFISYSHDSEEHKAWVLRLAVDLRERGVDATLDQWDLVPGQDVTSFMQRGILDADRVILVCSKSYVEKAEGGAGGVGFERLIVSSEVVQKIDTKKFVPLVRANPMEPRIPRFLGPRLYIDFNDDATYEAKRDELLRELLGVPANSKPPLGVNPFSSELPKDAEPIRVVEPTGIFRVGGRLLDEPWFDNQCDGAQAGMARMGLGGSMELRFGLHQLVSKSQLDLLNSIRKSQVHTFGWPIGAVLENNDEYRPRPYADGVRAKIEIPKDSLLGRQTYDYWAARQNGDFYLLQSLFEDTRGDKLIFFNTRIVRVTEALIFASNFYSNLGVPPEATLSIRVSHLGLAGRTLSSTGGRLVFPRVCHEDISQSEIVVVLGKIRETIVDDVRRIVEPLFLLFEFQEFGAEIYEDIIRRFIKGEVS</sequence>